<sequence>MAEACERNSHTSSPLPSEAQNIIIEMTEIYHDVFDDSNHTPVSELQQDPNKNNIHATCQQVVTTLNINTTASEESACQPVATPPVPITQQPHPEEVLTPLNIEVTSSFNNSPAVYLEEFEDPPVATPSTSHFTLATPMPSPLNVHKNCDDYFCPDHSSWIDSIQSEAVPTLTTAKRKKRRSRKRSVNKNNWSDVKRKRLRNLGKSYVSKRGKFVENKVMGKPCNCRYKCAEKITQDQRLECFTRFWKLGSSEKQWRFVAKYVTKVPKYRCLNRKTPNKRQYTLKYFLPIKSSNADATTINVCKTMFLKTLAVSESIIKTTFKKYDGVADFEEDQRGKHDHHKSVITNEMIKSVCDHVNSFVPVESHFIRKDSTKLYLDGSLSLSRMYKLYNEWFDQNLYSAKATTERQYRDIVNKNFNLGFHIPKKDQCEVCHIFRTIPTPNNEEKEKYEAHQKAKKTARDMKEKDKRDAIESRGSIVTAVFDFQKVLTCPHGEISILYYKRKLSAFNFTVFNLGQKKAVCYIWDETVAKRGANEVGSCLLDYIKDKCTEGTKEFRFWSDNCAGQNRNRFVFFVYLFAAKKYKVSITHRFLEKGHTQNEGDSVHALIERSSHSKMIYTPDEWRLLVRWAKTEGEPYFVKNMKQENFFNFKNHVNDKQWNKNFRKQKILWTKVKEVFVDKSEPNKLYFKYDLNEESYECLVLRNDTRNSSTIPVLECAYTSPLKLSKAKYNDLESMCKTGVINASNAVFFRSLPYQSNNANDDNDLSDETE</sequence>
<evidence type="ECO:0000313" key="4">
    <source>
        <dbReference type="Proteomes" id="UP001549920"/>
    </source>
</evidence>
<dbReference type="PANTHER" id="PTHR10773">
    <property type="entry name" value="DNA-DIRECTED RNA POLYMERASES I, II, AND III SUBUNIT RPABC2"/>
    <property type="match status" value="1"/>
</dbReference>
<dbReference type="InterPro" id="IPR057191">
    <property type="entry name" value="DUF7869"/>
</dbReference>
<dbReference type="Pfam" id="PF25273">
    <property type="entry name" value="DUF7869"/>
    <property type="match status" value="1"/>
</dbReference>
<dbReference type="PANTHER" id="PTHR10773:SF19">
    <property type="match status" value="1"/>
</dbReference>
<accession>A0ABR3I4C5</accession>
<feature type="domain" description="DUF7869" evidence="2">
    <location>
        <begin position="513"/>
        <end position="657"/>
    </location>
</feature>
<evidence type="ECO:0000313" key="3">
    <source>
        <dbReference type="EMBL" id="KAL0883664.1"/>
    </source>
</evidence>
<reference evidence="3 4" key="1">
    <citation type="submission" date="2024-06" db="EMBL/GenBank/DDBJ databases">
        <title>A chromosome-level genome assembly of beet webworm, Loxostege sticticalis.</title>
        <authorList>
            <person name="Zhang Y."/>
        </authorList>
    </citation>
    <scope>NUCLEOTIDE SEQUENCE [LARGE SCALE GENOMIC DNA]</scope>
    <source>
        <strain evidence="3">AQ026</strain>
        <tissue evidence="3">Whole body</tissue>
    </source>
</reference>
<evidence type="ECO:0000256" key="1">
    <source>
        <dbReference type="SAM" id="MobiDB-lite"/>
    </source>
</evidence>
<proteinExistence type="predicted"/>
<organism evidence="3 4">
    <name type="scientific">Loxostege sticticalis</name>
    <name type="common">Beet webworm moth</name>
    <dbReference type="NCBI Taxonomy" id="481309"/>
    <lineage>
        <taxon>Eukaryota</taxon>
        <taxon>Metazoa</taxon>
        <taxon>Ecdysozoa</taxon>
        <taxon>Arthropoda</taxon>
        <taxon>Hexapoda</taxon>
        <taxon>Insecta</taxon>
        <taxon>Pterygota</taxon>
        <taxon>Neoptera</taxon>
        <taxon>Endopterygota</taxon>
        <taxon>Lepidoptera</taxon>
        <taxon>Glossata</taxon>
        <taxon>Ditrysia</taxon>
        <taxon>Pyraloidea</taxon>
        <taxon>Crambidae</taxon>
        <taxon>Pyraustinae</taxon>
        <taxon>Loxostege</taxon>
    </lineage>
</organism>
<keyword evidence="4" id="KW-1185">Reference proteome</keyword>
<dbReference type="EMBL" id="JBEUOH010000008">
    <property type="protein sequence ID" value="KAL0883664.1"/>
    <property type="molecule type" value="Genomic_DNA"/>
</dbReference>
<protein>
    <recommendedName>
        <fullName evidence="2">DUF7869 domain-containing protein</fullName>
    </recommendedName>
</protein>
<name>A0ABR3I4C5_LOXSC</name>
<feature type="compositionally biased region" description="Basic residues" evidence="1">
    <location>
        <begin position="174"/>
        <end position="186"/>
    </location>
</feature>
<dbReference type="Proteomes" id="UP001549920">
    <property type="component" value="Unassembled WGS sequence"/>
</dbReference>
<comment type="caution">
    <text evidence="3">The sequence shown here is derived from an EMBL/GenBank/DDBJ whole genome shotgun (WGS) entry which is preliminary data.</text>
</comment>
<gene>
    <name evidence="3" type="ORF">ABMA27_015790</name>
</gene>
<feature type="region of interest" description="Disordered" evidence="1">
    <location>
        <begin position="170"/>
        <end position="194"/>
    </location>
</feature>
<evidence type="ECO:0000259" key="2">
    <source>
        <dbReference type="Pfam" id="PF25273"/>
    </source>
</evidence>